<keyword evidence="2" id="KW-0072">Autophagy</keyword>
<dbReference type="OrthoDB" id="294052at2759"/>
<evidence type="ECO:0000256" key="2">
    <source>
        <dbReference type="ARBA" id="ARBA00023006"/>
    </source>
</evidence>
<evidence type="ECO:0000256" key="3">
    <source>
        <dbReference type="SAM" id="MobiDB-lite"/>
    </source>
</evidence>
<evidence type="ECO:0000313" key="7">
    <source>
        <dbReference type="Proteomes" id="UP000699462"/>
    </source>
</evidence>
<dbReference type="GO" id="GO:1901096">
    <property type="term" value="P:regulation of autophagosome maturation"/>
    <property type="evidence" value="ECO:0007669"/>
    <property type="project" value="TreeGrafter"/>
</dbReference>
<dbReference type="AlphaFoldDB" id="A0A8T0D966"/>
<feature type="domain" description="FPL" evidence="4">
    <location>
        <begin position="62"/>
        <end position="207"/>
    </location>
</feature>
<feature type="compositionally biased region" description="Polar residues" evidence="3">
    <location>
        <begin position="1126"/>
        <end position="1149"/>
    </location>
</feature>
<dbReference type="EMBL" id="JTDF01008833">
    <property type="protein sequence ID" value="KAF8564389.1"/>
    <property type="molecule type" value="Genomic_DNA"/>
</dbReference>
<gene>
    <name evidence="6" type="ORF">P879_05778</name>
</gene>
<dbReference type="PANTHER" id="PTHR21481:SF0">
    <property type="entry name" value="PROTEIN CLEC16A"/>
    <property type="match status" value="1"/>
</dbReference>
<evidence type="ECO:0000313" key="6">
    <source>
        <dbReference type="EMBL" id="KAF8564389.1"/>
    </source>
</evidence>
<comment type="caution">
    <text evidence="6">The sequence shown here is derived from an EMBL/GenBank/DDBJ whole genome shotgun (WGS) entry which is preliminary data.</text>
</comment>
<dbReference type="GO" id="GO:0016197">
    <property type="term" value="P:endosomal transport"/>
    <property type="evidence" value="ECO:0007669"/>
    <property type="project" value="TreeGrafter"/>
</dbReference>
<feature type="domain" description="CLEC16A/TT9 C-terminal" evidence="5">
    <location>
        <begin position="591"/>
        <end position="798"/>
    </location>
</feature>
<feature type="region of interest" description="Disordered" evidence="3">
    <location>
        <begin position="1125"/>
        <end position="1156"/>
    </location>
</feature>
<dbReference type="InterPro" id="IPR039272">
    <property type="entry name" value="CLEC16A/TT9"/>
</dbReference>
<dbReference type="GO" id="GO:0007034">
    <property type="term" value="P:vacuolar transport"/>
    <property type="evidence" value="ECO:0007669"/>
    <property type="project" value="TreeGrafter"/>
</dbReference>
<dbReference type="Pfam" id="PF09758">
    <property type="entry name" value="FPL"/>
    <property type="match status" value="1"/>
</dbReference>
<dbReference type="Pfam" id="PF19439">
    <property type="entry name" value="CLEC16A_C"/>
    <property type="match status" value="4"/>
</dbReference>
<protein>
    <recommendedName>
        <fullName evidence="8">Protein CLEC16A</fullName>
    </recommendedName>
</protein>
<keyword evidence="7" id="KW-1185">Reference proteome</keyword>
<sequence length="1228" mass="137120">MRYVFEHGYLLTLDMFSRSKNSALTKPKKLHSLDYLKYLFSVIQKNVNVTEQNSDTIVEAVRLIAEILIWGDQNDSTIMDFFLEKNILEYFLKYIKQNPGRTVCVQLLQTLNILFENISNKTAIYYLLSNNHTNDIITHRFDFSDEEVVAYYVSFLKILSLRLNSHTISFFYLEQRREFDLYVESIKLFCHPESMVRIAVRTITLNIHRVKDEGALEFIHHQASLPYFSYLVWSVGNTILDIDDMLRSDLSSQCRTRLDDLVAEHVDHLHYLNDLLSLNVEGINDVLCDHLLHRMLIPLHLYSLTKRYKPSTPKDMRVKRPHVSHPVAAFMLTQFFAILQHVDVVRVLTEAIFFGDPSITVMNPSPKLEDDQTDRNSSVADQLFVPSEVEDESIKAPSGDPALAMAHSLVNSTIAIRSARSADPGLRLAAYMEHTRDSHRYPVFRQPSESLETGLKNSKDVTPALLKSIWPANLAPLKLGERRDTPSEPVPISVRDVPPEELACRPVKRSSCPSVNSSCSDIDEAFLASLPSKKSFGSSSSVSAYLEVPCSQNQIFSVGSTPSFFTREPVVSNSDSHTPRPTCDTLFDLQGRPFLRALFRALEVGPGTDYETLFALLLFSTIRTNPGVDLVTLQLACLSGPRVDQHPPYDGLLIGKLLDLIRDACKAGSRIRLITLHLAVRLLTDLVCDEENRCYLSDEHFAQIISAREEAMMMLRSYFQNNAVFLDLFEYELRQLLQPGLSFSQLTVDSSLLIPPLTATVLPCPSLPLDKVHREHWRRLPRTETEHMQRAIGVYLLVHIWLESLLRTRTVDQEEETVGAVQPTSTVQPGAMLFSFNRPVDFGVIPGLAGLCNISDPKTSTQIHKAGDKLDLSSEALIKCTVESGGSHEKRFLVNYSQQLVLVEPDSRQMGWGVITFIGPLQDLEATCDPGDSRCLHVTVNAPGHLSSLCALSGGVGGTNKPNSNAHSAVGTTRRHAGSKPLLTARFLFEDHIRCMTARQMLVRGRELARQTKLRKIATLLDFSPQFLRETFVFGGTAGAMGYSSSFANTAESISGASRVSGVDHDSRENTEVVRHSRVFLPNRAAANVNPSAFLMERQHPRTKIHRPHPAEDDVMDTRIPLVSLGSLTPLSGSDNRQSSRGRKSSATGTRPRLVDSLTRTPVALVQQQLPTQSKLPAFSLVSSESAGRADTTNHLTLSTVTDTVTNVITSNPLTTTVNVPLDSKRDS</sequence>
<reference evidence="6 7" key="1">
    <citation type="submission" date="2019-07" db="EMBL/GenBank/DDBJ databases">
        <title>Annotation for the trematode Paragonimus westermani.</title>
        <authorList>
            <person name="Choi Y.-J."/>
        </authorList>
    </citation>
    <scope>NUCLEOTIDE SEQUENCE [LARGE SCALE GENOMIC DNA]</scope>
    <source>
        <strain evidence="6">180907_Pwestermani</strain>
    </source>
</reference>
<dbReference type="Proteomes" id="UP000699462">
    <property type="component" value="Unassembled WGS sequence"/>
</dbReference>
<comment type="similarity">
    <text evidence="1">Belongs to the CLEC16A/gop-1 family.</text>
</comment>
<dbReference type="GO" id="GO:0006914">
    <property type="term" value="P:autophagy"/>
    <property type="evidence" value="ECO:0007669"/>
    <property type="project" value="UniProtKB-KW"/>
</dbReference>
<accession>A0A8T0D966</accession>
<name>A0A8T0D966_9TREM</name>
<evidence type="ECO:0008006" key="8">
    <source>
        <dbReference type="Google" id="ProtNLM"/>
    </source>
</evidence>
<dbReference type="GO" id="GO:0005770">
    <property type="term" value="C:late endosome"/>
    <property type="evidence" value="ECO:0007669"/>
    <property type="project" value="TreeGrafter"/>
</dbReference>
<dbReference type="PANTHER" id="PTHR21481">
    <property type="entry name" value="PROTEIN CLEC16A"/>
    <property type="match status" value="1"/>
</dbReference>
<organism evidence="6 7">
    <name type="scientific">Paragonimus westermani</name>
    <dbReference type="NCBI Taxonomy" id="34504"/>
    <lineage>
        <taxon>Eukaryota</taxon>
        <taxon>Metazoa</taxon>
        <taxon>Spiralia</taxon>
        <taxon>Lophotrochozoa</taxon>
        <taxon>Platyhelminthes</taxon>
        <taxon>Trematoda</taxon>
        <taxon>Digenea</taxon>
        <taxon>Plagiorchiida</taxon>
        <taxon>Troglotremata</taxon>
        <taxon>Troglotrematidae</taxon>
        <taxon>Paragonimus</taxon>
    </lineage>
</organism>
<evidence type="ECO:0000259" key="4">
    <source>
        <dbReference type="Pfam" id="PF09758"/>
    </source>
</evidence>
<dbReference type="InterPro" id="IPR019155">
    <property type="entry name" value="CLEC16A/TT9_N"/>
</dbReference>
<proteinExistence type="inferred from homology"/>
<dbReference type="GO" id="GO:0005794">
    <property type="term" value="C:Golgi apparatus"/>
    <property type="evidence" value="ECO:0007669"/>
    <property type="project" value="TreeGrafter"/>
</dbReference>
<feature type="domain" description="CLEC16A/TT9 C-terminal" evidence="5">
    <location>
        <begin position="255"/>
        <end position="367"/>
    </location>
</feature>
<feature type="domain" description="CLEC16A/TT9 C-terminal" evidence="5">
    <location>
        <begin position="973"/>
        <end position="1041"/>
    </location>
</feature>
<evidence type="ECO:0000256" key="1">
    <source>
        <dbReference type="ARBA" id="ARBA00006441"/>
    </source>
</evidence>
<evidence type="ECO:0000259" key="5">
    <source>
        <dbReference type="Pfam" id="PF19439"/>
    </source>
</evidence>
<dbReference type="InterPro" id="IPR045820">
    <property type="entry name" value="CLEC16A/TT9_C"/>
</dbReference>
<feature type="domain" description="CLEC16A/TT9 C-terminal" evidence="5">
    <location>
        <begin position="863"/>
        <end position="944"/>
    </location>
</feature>